<dbReference type="InterPro" id="IPR036259">
    <property type="entry name" value="MFS_trans_sf"/>
</dbReference>
<feature type="transmembrane region" description="Helical" evidence="6">
    <location>
        <begin position="269"/>
        <end position="288"/>
    </location>
</feature>
<keyword evidence="4 6" id="KW-1133">Transmembrane helix</keyword>
<keyword evidence="5 6" id="KW-0472">Membrane</keyword>
<dbReference type="InterPro" id="IPR020846">
    <property type="entry name" value="MFS_dom"/>
</dbReference>
<evidence type="ECO:0000256" key="6">
    <source>
        <dbReference type="SAM" id="Phobius"/>
    </source>
</evidence>
<proteinExistence type="predicted"/>
<dbReference type="GO" id="GO:0030672">
    <property type="term" value="C:synaptic vesicle membrane"/>
    <property type="evidence" value="ECO:0007669"/>
    <property type="project" value="TreeGrafter"/>
</dbReference>
<feature type="transmembrane region" description="Helical" evidence="6">
    <location>
        <begin position="335"/>
        <end position="355"/>
    </location>
</feature>
<dbReference type="CDD" id="cd17384">
    <property type="entry name" value="MFS_SLC18A1_2_VAT1_2"/>
    <property type="match status" value="1"/>
</dbReference>
<dbReference type="AlphaFoldDB" id="A0AAN9TWA8"/>
<protein>
    <recommendedName>
        <fullName evidence="7">Major facilitator superfamily (MFS) profile domain-containing protein</fullName>
    </recommendedName>
</protein>
<keyword evidence="2" id="KW-0813">Transport</keyword>
<evidence type="ECO:0000313" key="8">
    <source>
        <dbReference type="EMBL" id="KAK7595074.1"/>
    </source>
</evidence>
<dbReference type="GO" id="GO:0043195">
    <property type="term" value="C:terminal bouton"/>
    <property type="evidence" value="ECO:0007669"/>
    <property type="project" value="TreeGrafter"/>
</dbReference>
<feature type="transmembrane region" description="Helical" evidence="6">
    <location>
        <begin position="393"/>
        <end position="416"/>
    </location>
</feature>
<feature type="transmembrane region" description="Helical" evidence="6">
    <location>
        <begin position="162"/>
        <end position="186"/>
    </location>
</feature>
<feature type="transmembrane region" description="Helical" evidence="6">
    <location>
        <begin position="228"/>
        <end position="248"/>
    </location>
</feature>
<dbReference type="PANTHER" id="PTHR23506:SF23">
    <property type="entry name" value="GH10249P"/>
    <property type="match status" value="1"/>
</dbReference>
<dbReference type="Pfam" id="PF07690">
    <property type="entry name" value="MFS_1"/>
    <property type="match status" value="2"/>
</dbReference>
<evidence type="ECO:0000259" key="7">
    <source>
        <dbReference type="PROSITE" id="PS50850"/>
    </source>
</evidence>
<dbReference type="FunFam" id="1.20.1250.20:FF:000145">
    <property type="entry name" value="Chromaffin granule amine transporter"/>
    <property type="match status" value="1"/>
</dbReference>
<feature type="transmembrane region" description="Helical" evidence="6">
    <location>
        <begin position="134"/>
        <end position="156"/>
    </location>
</feature>
<feature type="domain" description="Major facilitator superfamily (MFS) profile" evidence="7">
    <location>
        <begin position="24"/>
        <end position="453"/>
    </location>
</feature>
<dbReference type="PANTHER" id="PTHR23506">
    <property type="entry name" value="GH10249P"/>
    <property type="match status" value="1"/>
</dbReference>
<comment type="subcellular location">
    <subcellularLocation>
        <location evidence="1">Membrane</location>
        <topology evidence="1">Multi-pass membrane protein</topology>
    </subcellularLocation>
</comment>
<dbReference type="GO" id="GO:0005335">
    <property type="term" value="F:serotonin:sodium:chloride symporter activity"/>
    <property type="evidence" value="ECO:0007669"/>
    <property type="project" value="TreeGrafter"/>
</dbReference>
<evidence type="ECO:0000256" key="3">
    <source>
        <dbReference type="ARBA" id="ARBA00022692"/>
    </source>
</evidence>
<dbReference type="GO" id="GO:0015842">
    <property type="term" value="P:aminergic neurotransmitter loading into synaptic vesicle"/>
    <property type="evidence" value="ECO:0007669"/>
    <property type="project" value="TreeGrafter"/>
</dbReference>
<dbReference type="SUPFAM" id="SSF103473">
    <property type="entry name" value="MFS general substrate transporter"/>
    <property type="match status" value="1"/>
</dbReference>
<dbReference type="Proteomes" id="UP001367676">
    <property type="component" value="Unassembled WGS sequence"/>
</dbReference>
<keyword evidence="3 6" id="KW-0812">Transmembrane</keyword>
<accession>A0AAN9TWA8</accession>
<dbReference type="PROSITE" id="PS50850">
    <property type="entry name" value="MFS"/>
    <property type="match status" value="1"/>
</dbReference>
<dbReference type="InterPro" id="IPR050930">
    <property type="entry name" value="MFS_Vesicular_Transporter"/>
</dbReference>
<reference evidence="8 9" key="1">
    <citation type="submission" date="2024-03" db="EMBL/GenBank/DDBJ databases">
        <title>Adaptation during the transition from Ophiocordyceps entomopathogen to insect associate is accompanied by gene loss and intensified selection.</title>
        <authorList>
            <person name="Ward C.M."/>
            <person name="Onetto C.A."/>
            <person name="Borneman A.R."/>
        </authorList>
    </citation>
    <scope>NUCLEOTIDE SEQUENCE [LARGE SCALE GENOMIC DNA]</scope>
    <source>
        <strain evidence="8">AWRI1</strain>
        <tissue evidence="8">Single Adult Female</tissue>
    </source>
</reference>
<name>A0AAN9TWA8_9HEMI</name>
<dbReference type="EMBL" id="JBBCAQ010000019">
    <property type="protein sequence ID" value="KAK7595074.1"/>
    <property type="molecule type" value="Genomic_DNA"/>
</dbReference>
<evidence type="ECO:0000256" key="4">
    <source>
        <dbReference type="ARBA" id="ARBA00022989"/>
    </source>
</evidence>
<evidence type="ECO:0000313" key="9">
    <source>
        <dbReference type="Proteomes" id="UP001367676"/>
    </source>
</evidence>
<feature type="transmembrane region" description="Helical" evidence="6">
    <location>
        <begin position="198"/>
        <end position="216"/>
    </location>
</feature>
<evidence type="ECO:0000256" key="2">
    <source>
        <dbReference type="ARBA" id="ARBA00022448"/>
    </source>
</evidence>
<feature type="transmembrane region" description="Helical" evidence="6">
    <location>
        <begin position="23"/>
        <end position="46"/>
    </location>
</feature>
<gene>
    <name evidence="8" type="ORF">V9T40_001507</name>
</gene>
<evidence type="ECO:0000256" key="1">
    <source>
        <dbReference type="ARBA" id="ARBA00004141"/>
    </source>
</evidence>
<keyword evidence="9" id="KW-1185">Reference proteome</keyword>
<feature type="transmembrane region" description="Helical" evidence="6">
    <location>
        <begin position="428"/>
        <end position="447"/>
    </location>
</feature>
<organism evidence="8 9">
    <name type="scientific">Parthenolecanium corni</name>
    <dbReference type="NCBI Taxonomy" id="536013"/>
    <lineage>
        <taxon>Eukaryota</taxon>
        <taxon>Metazoa</taxon>
        <taxon>Ecdysozoa</taxon>
        <taxon>Arthropoda</taxon>
        <taxon>Hexapoda</taxon>
        <taxon>Insecta</taxon>
        <taxon>Pterygota</taxon>
        <taxon>Neoptera</taxon>
        <taxon>Paraneoptera</taxon>
        <taxon>Hemiptera</taxon>
        <taxon>Sternorrhyncha</taxon>
        <taxon>Coccoidea</taxon>
        <taxon>Coccidae</taxon>
        <taxon>Parthenolecanium</taxon>
    </lineage>
</organism>
<feature type="transmembrane region" description="Helical" evidence="6">
    <location>
        <begin position="308"/>
        <end position="328"/>
    </location>
</feature>
<sequence length="478" mass="51954">MDLPKTATSMDGWLQRCRESRKLVLIIVAIALLLDNMLLTTVVPIIPEFLYDIQHPNAPLTKELPSYSSSILNKTGSDTESSNGNETSLEVRLQVQERHNALMHETVEVGVLFASKAFVQLLSNPIVGPLTHRIGYSVPMFAGFFIMFLSTLIFAFGRSYSVLFLARALQGVGSACSTVSGMGMLAERYPDDEERGNAMGIALGGLALGVLIGPPFGGVMYEFVGKTAPFLILSVLALGDGCLQLLVLQPGVKQQEVEPPSLKELVSDPYIIIAAGAITFANTGIAMLEPSLPIWMMDTMKADRWKQGVTFLPASISYLIGTNLFGPLGHRMGRWLAAMLGLVIIGVSLLMIPMARSINHLIIPNAGLGFAIGMVDSSMMPELGYLVDIRHSAVYGSVYAIGDFAFCLGFAIGPALSGTLVNSIGFEWMLFGDAILCFLYAPVMYFLRSPPTKEEKKSLIGEKSSVRYINYQNDEEEE</sequence>
<dbReference type="InterPro" id="IPR011701">
    <property type="entry name" value="MFS"/>
</dbReference>
<evidence type="ECO:0000256" key="5">
    <source>
        <dbReference type="ARBA" id="ARBA00023136"/>
    </source>
</evidence>
<comment type="caution">
    <text evidence="8">The sequence shown here is derived from an EMBL/GenBank/DDBJ whole genome shotgun (WGS) entry which is preliminary data.</text>
</comment>
<dbReference type="Gene3D" id="1.20.1250.20">
    <property type="entry name" value="MFS general substrate transporter like domains"/>
    <property type="match status" value="2"/>
</dbReference>